<dbReference type="InterPro" id="IPR039065">
    <property type="entry name" value="AcoX-like"/>
</dbReference>
<dbReference type="GO" id="GO:0003951">
    <property type="term" value="F:NAD+ kinase activity"/>
    <property type="evidence" value="ECO:0007669"/>
    <property type="project" value="InterPro"/>
</dbReference>
<dbReference type="Proteomes" id="UP000422764">
    <property type="component" value="Chromosome"/>
</dbReference>
<dbReference type="AlphaFoldDB" id="A0A6I6F031"/>
<dbReference type="PANTHER" id="PTHR40697:SF3">
    <property type="entry name" value="ACETOIN CATABOLISM PROTEIN X"/>
    <property type="match status" value="1"/>
</dbReference>
<dbReference type="GO" id="GO:0051287">
    <property type="term" value="F:NAD binding"/>
    <property type="evidence" value="ECO:0007669"/>
    <property type="project" value="UniProtKB-ARBA"/>
</dbReference>
<proteinExistence type="predicted"/>
<dbReference type="Pfam" id="PF01513">
    <property type="entry name" value="NAD_kinase"/>
    <property type="match status" value="1"/>
</dbReference>
<evidence type="ECO:0000313" key="1">
    <source>
        <dbReference type="EMBL" id="QGU94614.1"/>
    </source>
</evidence>
<keyword evidence="1" id="KW-0808">Transferase</keyword>
<keyword evidence="2" id="KW-1185">Reference proteome</keyword>
<protein>
    <submittedName>
        <fullName evidence="1">ATP-NAD kinase</fullName>
    </submittedName>
</protein>
<dbReference type="SUPFAM" id="SSF111331">
    <property type="entry name" value="NAD kinase/diacylglycerol kinase-like"/>
    <property type="match status" value="1"/>
</dbReference>
<dbReference type="Gene3D" id="3.40.50.10330">
    <property type="entry name" value="Probable inorganic polyphosphate/atp-NAD kinase, domain 1"/>
    <property type="match status" value="1"/>
</dbReference>
<gene>
    <name evidence="1" type="ORF">GOM49_05415</name>
</gene>
<dbReference type="GO" id="GO:0005524">
    <property type="term" value="F:ATP binding"/>
    <property type="evidence" value="ECO:0007669"/>
    <property type="project" value="UniProtKB-ARBA"/>
</dbReference>
<keyword evidence="1" id="KW-0418">Kinase</keyword>
<dbReference type="EMBL" id="CP046522">
    <property type="protein sequence ID" value="QGU94614.1"/>
    <property type="molecule type" value="Genomic_DNA"/>
</dbReference>
<dbReference type="PANTHER" id="PTHR40697">
    <property type="entry name" value="ACETOIN CATABOLISM PROTEIN X"/>
    <property type="match status" value="1"/>
</dbReference>
<dbReference type="InterPro" id="IPR016064">
    <property type="entry name" value="NAD/diacylglycerol_kinase_sf"/>
</dbReference>
<dbReference type="InterPro" id="IPR002504">
    <property type="entry name" value="NADK"/>
</dbReference>
<evidence type="ECO:0000313" key="2">
    <source>
        <dbReference type="Proteomes" id="UP000422764"/>
    </source>
</evidence>
<accession>A0A6I6F031</accession>
<reference evidence="1 2" key="1">
    <citation type="submission" date="2019-12" db="EMBL/GenBank/DDBJ databases">
        <title>Genome sequenceing of Clostridium bovifaecis.</title>
        <authorList>
            <person name="Yao Y."/>
        </authorList>
    </citation>
    <scope>NUCLEOTIDE SEQUENCE [LARGE SCALE GENOMIC DNA]</scope>
    <source>
        <strain evidence="1 2">BXX</strain>
    </source>
</reference>
<organism evidence="1 2">
    <name type="scientific">Clostridium bovifaecis</name>
    <dbReference type="NCBI Taxonomy" id="2184719"/>
    <lineage>
        <taxon>Bacteria</taxon>
        <taxon>Bacillati</taxon>
        <taxon>Bacillota</taxon>
        <taxon>Clostridia</taxon>
        <taxon>Eubacteriales</taxon>
        <taxon>Clostridiaceae</taxon>
        <taxon>Clostridium</taxon>
    </lineage>
</organism>
<dbReference type="InterPro" id="IPR017438">
    <property type="entry name" value="ATP-NAD_kinase_N"/>
</dbReference>
<dbReference type="GO" id="GO:0006741">
    <property type="term" value="P:NADP+ biosynthetic process"/>
    <property type="evidence" value="ECO:0007669"/>
    <property type="project" value="InterPro"/>
</dbReference>
<name>A0A6I6F031_9CLOT</name>
<sequence length="334" mass="36801">MGAIGIISNPGSGKDIRRLFSSSMNLMNSEKANIVERAILAAYEFGTKKFYIMPDSYRTGERVLKNIKGKKGIEVDLTTLNFRETGQPRDTEKAVEMMNELDISCLVVLGGDGTSRLVAKGNPKMPIIPIATGTNNVYPENLEGTNVGMAAAYIDQKGYSNEIVYKDKRIDIFINGELKEVAVVEAIISSNPLIGSKAIWKTDEILEIVAILCRADTIGFSAIIGVQEKANQSDPFGFAAKVNKGSEKIKLPISAGEIIVINTTKPTKIDLGKSYIYRAEQHGTLALDGERTITYKIGDEIEFKITREGPIHVNVRNTLEKARDEGFFRIKDFE</sequence>